<comment type="caution">
    <text evidence="1">The sequence shown here is derived from an EMBL/GenBank/DDBJ whole genome shotgun (WGS) entry which is preliminary data.</text>
</comment>
<dbReference type="Proteomes" id="UP001271007">
    <property type="component" value="Unassembled WGS sequence"/>
</dbReference>
<dbReference type="AlphaFoldDB" id="A0AAJ0LUH2"/>
<protein>
    <submittedName>
        <fullName evidence="1">Uncharacterized protein</fullName>
    </submittedName>
</protein>
<reference evidence="1" key="1">
    <citation type="submission" date="2023-04" db="EMBL/GenBank/DDBJ databases">
        <title>Black Yeasts Isolated from many extreme environments.</title>
        <authorList>
            <person name="Coleine C."/>
            <person name="Stajich J.E."/>
            <person name="Selbmann L."/>
        </authorList>
    </citation>
    <scope>NUCLEOTIDE SEQUENCE</scope>
    <source>
        <strain evidence="1">CCFEE 5312</strain>
    </source>
</reference>
<sequence length="193" mass="22655">MAPTIKVYGPNERIPDRKNVDVVAITRRSFSFRRLFVKGRPTFVTLQRVTIPRDHPDSITSSKTYKVYCKNLKTIGLYAYSPEDAEWVQGWELFLRYYGDDGSVVDLNDRNWMEYRWKAWDGEGIYRGEWKREKKDESWNEKDGSWTEKGRSWDARFVDDDAEELLEKASKEDGSAKKAKKSGVRRLLGAFCF</sequence>
<evidence type="ECO:0000313" key="2">
    <source>
        <dbReference type="Proteomes" id="UP001271007"/>
    </source>
</evidence>
<proteinExistence type="predicted"/>
<gene>
    <name evidence="1" type="ORF">LTR09_003289</name>
</gene>
<evidence type="ECO:0000313" key="1">
    <source>
        <dbReference type="EMBL" id="KAK3056053.1"/>
    </source>
</evidence>
<dbReference type="EMBL" id="JAWDJX010000007">
    <property type="protein sequence ID" value="KAK3056053.1"/>
    <property type="molecule type" value="Genomic_DNA"/>
</dbReference>
<organism evidence="1 2">
    <name type="scientific">Extremus antarcticus</name>
    <dbReference type="NCBI Taxonomy" id="702011"/>
    <lineage>
        <taxon>Eukaryota</taxon>
        <taxon>Fungi</taxon>
        <taxon>Dikarya</taxon>
        <taxon>Ascomycota</taxon>
        <taxon>Pezizomycotina</taxon>
        <taxon>Dothideomycetes</taxon>
        <taxon>Dothideomycetidae</taxon>
        <taxon>Mycosphaerellales</taxon>
        <taxon>Extremaceae</taxon>
        <taxon>Extremus</taxon>
    </lineage>
</organism>
<name>A0AAJ0LUH2_9PEZI</name>
<keyword evidence="2" id="KW-1185">Reference proteome</keyword>
<accession>A0AAJ0LUH2</accession>